<protein>
    <submittedName>
        <fullName evidence="1">Uncharacterized protein</fullName>
    </submittedName>
</protein>
<reference evidence="1 2" key="1">
    <citation type="submission" date="2020-08" db="EMBL/GenBank/DDBJ databases">
        <title>A Genomic Blueprint of the Chicken Gut Microbiome.</title>
        <authorList>
            <person name="Gilroy R."/>
            <person name="Ravi A."/>
            <person name="Getino M."/>
            <person name="Pursley I."/>
            <person name="Horton D.L."/>
            <person name="Alikhan N.-F."/>
            <person name="Baker D."/>
            <person name="Gharbi K."/>
            <person name="Hall N."/>
            <person name="Watson M."/>
            <person name="Adriaenssens E.M."/>
            <person name="Foster-Nyarko E."/>
            <person name="Jarju S."/>
            <person name="Secka A."/>
            <person name="Antonio M."/>
            <person name="Oren A."/>
            <person name="Chaudhuri R."/>
            <person name="La Ragione R.M."/>
            <person name="Hildebrand F."/>
            <person name="Pallen M.J."/>
        </authorList>
    </citation>
    <scope>NUCLEOTIDE SEQUENCE [LARGE SCALE GENOMIC DNA]</scope>
    <source>
        <strain evidence="1 2">Sa2CUA2</strain>
    </source>
</reference>
<gene>
    <name evidence="1" type="ORF">H9642_04745</name>
</gene>
<evidence type="ECO:0000313" key="2">
    <source>
        <dbReference type="Proteomes" id="UP000611945"/>
    </source>
</evidence>
<sequence length="60" mass="6447">MVETRQPVIEGDYQAASSARSIRPAAALQTPSTRVLRALESYACIAAMVAEPGDYLDTYA</sequence>
<proteinExistence type="predicted"/>
<dbReference type="RefSeq" id="WP_251835240.1">
    <property type="nucleotide sequence ID" value="NZ_JACSQG010000001.1"/>
</dbReference>
<name>A0ABR8TL35_9PSED</name>
<organism evidence="1 2">
    <name type="scientific">Serpens gallinarum</name>
    <dbReference type="NCBI Taxonomy" id="2763075"/>
    <lineage>
        <taxon>Bacteria</taxon>
        <taxon>Pseudomonadati</taxon>
        <taxon>Pseudomonadota</taxon>
        <taxon>Gammaproteobacteria</taxon>
        <taxon>Pseudomonadales</taxon>
        <taxon>Pseudomonadaceae</taxon>
        <taxon>Pseudomonas</taxon>
    </lineage>
</organism>
<dbReference type="Proteomes" id="UP000611945">
    <property type="component" value="Unassembled WGS sequence"/>
</dbReference>
<evidence type="ECO:0000313" key="1">
    <source>
        <dbReference type="EMBL" id="MBD7976492.1"/>
    </source>
</evidence>
<accession>A0ABR8TL35</accession>
<dbReference type="EMBL" id="JACSQG010000001">
    <property type="protein sequence ID" value="MBD7976492.1"/>
    <property type="molecule type" value="Genomic_DNA"/>
</dbReference>
<keyword evidence="2" id="KW-1185">Reference proteome</keyword>
<comment type="caution">
    <text evidence="1">The sequence shown here is derived from an EMBL/GenBank/DDBJ whole genome shotgun (WGS) entry which is preliminary data.</text>
</comment>